<evidence type="ECO:0000256" key="1">
    <source>
        <dbReference type="SAM" id="MobiDB-lite"/>
    </source>
</evidence>
<dbReference type="KEGG" id="osn:118764722"/>
<gene>
    <name evidence="3 4 5" type="primary">LOC118764722</name>
</gene>
<evidence type="ECO:0000313" key="5">
    <source>
        <dbReference type="RefSeq" id="XP_036361592.1"/>
    </source>
</evidence>
<dbReference type="InterPro" id="IPR027973">
    <property type="entry name" value="FSAF1-like"/>
</dbReference>
<dbReference type="Proteomes" id="UP000515154">
    <property type="component" value="Linkage group LG1"/>
</dbReference>
<accession>A0A7E6F3R3</accession>
<dbReference type="RefSeq" id="XP_036361587.1">
    <property type="nucleotide sequence ID" value="XM_036505694.1"/>
</dbReference>
<feature type="region of interest" description="Disordered" evidence="1">
    <location>
        <begin position="20"/>
        <end position="47"/>
    </location>
</feature>
<dbReference type="Pfam" id="PF15375">
    <property type="entry name" value="FSAF1"/>
    <property type="match status" value="1"/>
</dbReference>
<evidence type="ECO:0000313" key="3">
    <source>
        <dbReference type="RefSeq" id="XP_036361587.1"/>
    </source>
</evidence>
<evidence type="ECO:0000313" key="2">
    <source>
        <dbReference type="Proteomes" id="UP000515154"/>
    </source>
</evidence>
<dbReference type="RefSeq" id="XP_036361590.1">
    <property type="nucleotide sequence ID" value="XM_036505697.1"/>
</dbReference>
<dbReference type="AlphaFoldDB" id="A0A7E6F3R3"/>
<organism evidence="2 3">
    <name type="scientific">Octopus sinensis</name>
    <name type="common">East Asian common octopus</name>
    <dbReference type="NCBI Taxonomy" id="2607531"/>
    <lineage>
        <taxon>Eukaryota</taxon>
        <taxon>Metazoa</taxon>
        <taxon>Spiralia</taxon>
        <taxon>Lophotrochozoa</taxon>
        <taxon>Mollusca</taxon>
        <taxon>Cephalopoda</taxon>
        <taxon>Coleoidea</taxon>
        <taxon>Octopodiformes</taxon>
        <taxon>Octopoda</taxon>
        <taxon>Incirrata</taxon>
        <taxon>Octopodidae</taxon>
        <taxon>Octopus</taxon>
    </lineage>
</organism>
<protein>
    <submittedName>
        <fullName evidence="3 4">Uncharacterized protein LOC118764722</fullName>
    </submittedName>
</protein>
<proteinExistence type="predicted"/>
<keyword evidence="2" id="KW-1185">Reference proteome</keyword>
<dbReference type="RefSeq" id="XP_036361592.1">
    <property type="nucleotide sequence ID" value="XM_036505699.1"/>
</dbReference>
<evidence type="ECO:0000313" key="4">
    <source>
        <dbReference type="RefSeq" id="XP_036361590.1"/>
    </source>
</evidence>
<sequence length="153" mass="18250">MASSSVKIGKKEPEIVVFKDPCKQKKNFHKQHSKKKNEKSTEKQKQIEDFRYGNLKREVSKLALSAYTGKEREQAMESYLIKLGAHPVKKKKPENYKLFLERKKNEKDEEKTKNTEKFREEQLKKLITRAHKSITQYNKMCKFKKKTNKSRKK</sequence>
<name>A0A7E6F3R3_9MOLL</name>
<feature type="compositionally biased region" description="Basic and acidic residues" evidence="1">
    <location>
        <begin position="38"/>
        <end position="47"/>
    </location>
</feature>
<feature type="compositionally biased region" description="Basic residues" evidence="1">
    <location>
        <begin position="24"/>
        <end position="37"/>
    </location>
</feature>
<reference evidence="3 4" key="1">
    <citation type="submission" date="2025-08" db="UniProtKB">
        <authorList>
            <consortium name="RefSeq"/>
        </authorList>
    </citation>
    <scope>IDENTIFICATION</scope>
</reference>